<dbReference type="InterPro" id="IPR003819">
    <property type="entry name" value="TauD/TfdA-like"/>
</dbReference>
<dbReference type="SUPFAM" id="SSF51197">
    <property type="entry name" value="Clavaminate synthase-like"/>
    <property type="match status" value="1"/>
</dbReference>
<sequence length="330" mass="36900">MADNPDAWLYQLKPEGIADLENAARHFLALELDVGEISKETFPLTTFSTHVGELSKILLTGAGVQVLRGLPIVGYSQKFAATIFCGLGAHLGSARSQNAQGHILGHVRDIGGDVNDPNSRIYQTCERQTFHTDSADVVGLLCLREAKEGGRSLLVSAVSIYNRMKAERPDLLAKLFDPIATDRRGEIPEGARPFMEIPVLNWHKGQLTVFYQRQYIDSAQRFDGAMPLTTEHVEALDMFDELANDPTLCFGMQLEPGDMQFVYNHSQLHDRTGFLDWPDPSKRRHLMRLWLSVDGDRPLPECFKERYGSIEIGNRGGIITKETKLHAPLD</sequence>
<dbReference type="PANTHER" id="PTHR10696">
    <property type="entry name" value="GAMMA-BUTYROBETAINE HYDROXYLASE-RELATED"/>
    <property type="match status" value="1"/>
</dbReference>
<dbReference type="InterPro" id="IPR042098">
    <property type="entry name" value="TauD-like_sf"/>
</dbReference>
<dbReference type="Gene3D" id="3.60.130.10">
    <property type="entry name" value="Clavaminate synthase-like"/>
    <property type="match status" value="1"/>
</dbReference>
<keyword evidence="2" id="KW-0560">Oxidoreductase</keyword>
<dbReference type="PANTHER" id="PTHR10696:SF56">
    <property type="entry name" value="TAUD_TFDA-LIKE DOMAIN-CONTAINING PROTEIN"/>
    <property type="match status" value="1"/>
</dbReference>
<keyword evidence="5" id="KW-0223">Dioxygenase</keyword>
<dbReference type="EMBL" id="QHLQ01000036">
    <property type="protein sequence ID" value="NIZ63348.1"/>
    <property type="molecule type" value="Genomic_DNA"/>
</dbReference>
<proteinExistence type="predicted"/>
<reference evidence="5 6" key="1">
    <citation type="submission" date="2018-05" db="EMBL/GenBank/DDBJ databases">
        <authorList>
            <person name="Zhang Y.-J."/>
        </authorList>
    </citation>
    <scope>NUCLEOTIDE SEQUENCE [LARGE SCALE GENOMIC DNA]</scope>
    <source>
        <strain evidence="5 6">CY04</strain>
    </source>
</reference>
<evidence type="ECO:0000313" key="6">
    <source>
        <dbReference type="Proteomes" id="UP001429564"/>
    </source>
</evidence>
<evidence type="ECO:0000313" key="5">
    <source>
        <dbReference type="EMBL" id="NIZ63348.1"/>
    </source>
</evidence>
<gene>
    <name evidence="5" type="ORF">DL239_20480</name>
</gene>
<dbReference type="GO" id="GO:0051213">
    <property type="term" value="F:dioxygenase activity"/>
    <property type="evidence" value="ECO:0007669"/>
    <property type="project" value="UniProtKB-KW"/>
</dbReference>
<accession>A0ABX0WDL8</accession>
<keyword evidence="3" id="KW-0045">Antibiotic biosynthesis</keyword>
<comment type="caution">
    <text evidence="5">The sequence shown here is derived from an EMBL/GenBank/DDBJ whole genome shotgun (WGS) entry which is preliminary data.</text>
</comment>
<protein>
    <submittedName>
        <fullName evidence="5">Taurine catabolism dioxygenase TauD</fullName>
    </submittedName>
</protein>
<evidence type="ECO:0000259" key="4">
    <source>
        <dbReference type="Pfam" id="PF02668"/>
    </source>
</evidence>
<dbReference type="InterPro" id="IPR050411">
    <property type="entry name" value="AlphaKG_dependent_hydroxylases"/>
</dbReference>
<feature type="domain" description="TauD/TfdA-like" evidence="4">
    <location>
        <begin position="37"/>
        <end position="290"/>
    </location>
</feature>
<dbReference type="Pfam" id="PF02668">
    <property type="entry name" value="TauD"/>
    <property type="match status" value="1"/>
</dbReference>
<evidence type="ECO:0000256" key="3">
    <source>
        <dbReference type="ARBA" id="ARBA00023194"/>
    </source>
</evidence>
<organism evidence="5 6">
    <name type="scientific">Parasedimentitalea denitrificans</name>
    <dbReference type="NCBI Taxonomy" id="2211118"/>
    <lineage>
        <taxon>Bacteria</taxon>
        <taxon>Pseudomonadati</taxon>
        <taxon>Pseudomonadota</taxon>
        <taxon>Alphaproteobacteria</taxon>
        <taxon>Rhodobacterales</taxon>
        <taxon>Paracoccaceae</taxon>
        <taxon>Parasedimentitalea</taxon>
    </lineage>
</organism>
<name>A0ABX0WDL8_9RHOB</name>
<comment type="cofactor">
    <cofactor evidence="1">
        <name>Fe(2+)</name>
        <dbReference type="ChEBI" id="CHEBI:29033"/>
    </cofactor>
</comment>
<dbReference type="Proteomes" id="UP001429564">
    <property type="component" value="Unassembled WGS sequence"/>
</dbReference>
<evidence type="ECO:0000256" key="1">
    <source>
        <dbReference type="ARBA" id="ARBA00001954"/>
    </source>
</evidence>
<keyword evidence="6" id="KW-1185">Reference proteome</keyword>
<evidence type="ECO:0000256" key="2">
    <source>
        <dbReference type="ARBA" id="ARBA00023002"/>
    </source>
</evidence>